<protein>
    <submittedName>
        <fullName evidence="1">Uncharacterized protein</fullName>
    </submittedName>
</protein>
<name>E0XSA8_9PROT</name>
<evidence type="ECO:0000313" key="1">
    <source>
        <dbReference type="EMBL" id="ADI17299.1"/>
    </source>
</evidence>
<reference evidence="1" key="1">
    <citation type="journal article" date="2011" name="Environ. Microbiol.">
        <title>Time-series analyses of Monterey Bay coastal microbial picoplankton using a 'genome proxy' microarray.</title>
        <authorList>
            <person name="Rich V.I."/>
            <person name="Pham V.D."/>
            <person name="Eppley J."/>
            <person name="Shi Y."/>
            <person name="DeLong E.F."/>
        </authorList>
    </citation>
    <scope>NUCLEOTIDE SEQUENCE</scope>
</reference>
<organism evidence="1">
    <name type="scientific">uncultured alpha proteobacterium HF0070_17D04</name>
    <dbReference type="NCBI Taxonomy" id="710805"/>
    <lineage>
        <taxon>Bacteria</taxon>
        <taxon>Pseudomonadati</taxon>
        <taxon>Pseudomonadota</taxon>
        <taxon>Alphaproteobacteria</taxon>
        <taxon>environmental samples</taxon>
    </lineage>
</organism>
<accession>E0XSA8</accession>
<proteinExistence type="predicted"/>
<dbReference type="AlphaFoldDB" id="E0XSA8"/>
<dbReference type="EMBL" id="GU474859">
    <property type="protein sequence ID" value="ADI17299.1"/>
    <property type="molecule type" value="Genomic_DNA"/>
</dbReference>
<sequence>MSVFCTPFLLPVLLPFVRFLTRYFFKSCGKNPFHRGLVIVEHQFKEDLLTRAEVVNKT</sequence>